<reference evidence="3" key="1">
    <citation type="submission" date="2018-05" db="EMBL/GenBank/DDBJ databases">
        <authorList>
            <person name="Lanie J.A."/>
            <person name="Ng W.-L."/>
            <person name="Kazmierczak K.M."/>
            <person name="Andrzejewski T.M."/>
            <person name="Davidsen T.M."/>
            <person name="Wayne K.J."/>
            <person name="Tettelin H."/>
            <person name="Glass J.I."/>
            <person name="Rusch D."/>
            <person name="Podicherti R."/>
            <person name="Tsui H.-C.T."/>
            <person name="Winkler M.E."/>
        </authorList>
    </citation>
    <scope>NUCLEOTIDE SEQUENCE</scope>
</reference>
<evidence type="ECO:0000256" key="1">
    <source>
        <dbReference type="ARBA" id="ARBA00022763"/>
    </source>
</evidence>
<dbReference type="InterPro" id="IPR036217">
    <property type="entry name" value="MethylDNA_cys_MeTrfase_DNAb"/>
</dbReference>
<feature type="domain" description="Methylated-DNA-[protein]-cysteine S-methyltransferase DNA binding" evidence="2">
    <location>
        <begin position="83"/>
        <end position="118"/>
    </location>
</feature>
<dbReference type="PANTHER" id="PTHR10815:SF13">
    <property type="entry name" value="METHYLATED-DNA--PROTEIN-CYSTEINE METHYLTRANSFERASE"/>
    <property type="match status" value="1"/>
</dbReference>
<dbReference type="CDD" id="cd06445">
    <property type="entry name" value="ATase"/>
    <property type="match status" value="1"/>
</dbReference>
<sequence>MVINIVQGHFDLEERRVSVRRFLPPHPEDQELIAKLMRYFLGKPTEFTVDLPPDIGTDFQRTVWASLDKIPYGQYETYGELALPIIYPCHRIVASTGALTGYSAGPHWKKALLLHEGVAVHDDRVKVAPPPT</sequence>
<evidence type="ECO:0000313" key="3">
    <source>
        <dbReference type="EMBL" id="SVC82530.1"/>
    </source>
</evidence>
<dbReference type="AlphaFoldDB" id="A0A382QC24"/>
<keyword evidence="1" id="KW-0227">DNA damage</keyword>
<dbReference type="GO" id="GO:0003824">
    <property type="term" value="F:catalytic activity"/>
    <property type="evidence" value="ECO:0007669"/>
    <property type="project" value="InterPro"/>
</dbReference>
<dbReference type="PANTHER" id="PTHR10815">
    <property type="entry name" value="METHYLATED-DNA--PROTEIN-CYSTEINE METHYLTRANSFERASE"/>
    <property type="match status" value="1"/>
</dbReference>
<evidence type="ECO:0000259" key="2">
    <source>
        <dbReference type="Pfam" id="PF01035"/>
    </source>
</evidence>
<organism evidence="3">
    <name type="scientific">marine metagenome</name>
    <dbReference type="NCBI Taxonomy" id="408172"/>
    <lineage>
        <taxon>unclassified sequences</taxon>
        <taxon>metagenomes</taxon>
        <taxon>ecological metagenomes</taxon>
    </lineage>
</organism>
<dbReference type="EMBL" id="UINC01113125">
    <property type="protein sequence ID" value="SVC82530.1"/>
    <property type="molecule type" value="Genomic_DNA"/>
</dbReference>
<dbReference type="Pfam" id="PF01035">
    <property type="entry name" value="DNA_binding_1"/>
    <property type="match status" value="1"/>
</dbReference>
<protein>
    <recommendedName>
        <fullName evidence="2">Methylated-DNA-[protein]-cysteine S-methyltransferase DNA binding domain-containing protein</fullName>
    </recommendedName>
</protein>
<dbReference type="InterPro" id="IPR014048">
    <property type="entry name" value="MethylDNA_cys_MeTrfase_DNA-bd"/>
</dbReference>
<dbReference type="GO" id="GO:0006281">
    <property type="term" value="P:DNA repair"/>
    <property type="evidence" value="ECO:0007669"/>
    <property type="project" value="InterPro"/>
</dbReference>
<dbReference type="SUPFAM" id="SSF46767">
    <property type="entry name" value="Methylated DNA-protein cysteine methyltransferase, C-terminal domain"/>
    <property type="match status" value="1"/>
</dbReference>
<accession>A0A382QC24</accession>
<name>A0A382QC24_9ZZZZ</name>
<gene>
    <name evidence="3" type="ORF">METZ01_LOCUS335384</name>
</gene>
<proteinExistence type="predicted"/>
<dbReference type="Gene3D" id="1.10.10.10">
    <property type="entry name" value="Winged helix-like DNA-binding domain superfamily/Winged helix DNA-binding domain"/>
    <property type="match status" value="2"/>
</dbReference>
<dbReference type="InterPro" id="IPR036388">
    <property type="entry name" value="WH-like_DNA-bd_sf"/>
</dbReference>